<reference evidence="2 4" key="1">
    <citation type="submission" date="2018-05" db="EMBL/GenBank/DDBJ databases">
        <title>Legionella qingyii sp.nov., whole genome shotgun sequence.</title>
        <authorList>
            <person name="Wu H."/>
            <person name="Zhu Q."/>
            <person name="Hu C."/>
        </authorList>
    </citation>
    <scope>NUCLEOTIDE SEQUENCE [LARGE SCALE GENOMIC DNA]</scope>
    <source>
        <strain evidence="2 4">HEB18</strain>
    </source>
</reference>
<sequence>MRRNSIKNLSGFVILSFSIQAVANDTIRVHVKTNEKTAAALGYTVDGKKSGSRGKSYEGKGPINKEYVFGYRKNSAFGPDVLCGSHVLTKDSIVTLITKGEHCSIVVNKIGT</sequence>
<accession>A0A317U8M8</accession>
<dbReference type="OrthoDB" id="5650814at2"/>
<evidence type="ECO:0000313" key="4">
    <source>
        <dbReference type="Proteomes" id="UP000247152"/>
    </source>
</evidence>
<organism evidence="2 4">
    <name type="scientific">Legionella qingyii</name>
    <dbReference type="NCBI Taxonomy" id="2184757"/>
    <lineage>
        <taxon>Bacteria</taxon>
        <taxon>Pseudomonadati</taxon>
        <taxon>Pseudomonadota</taxon>
        <taxon>Gammaproteobacteria</taxon>
        <taxon>Legionellales</taxon>
        <taxon>Legionellaceae</taxon>
        <taxon>Legionella</taxon>
    </lineage>
</organism>
<keyword evidence="1" id="KW-0732">Signal</keyword>
<dbReference type="Proteomes" id="UP000287374">
    <property type="component" value="Unassembled WGS sequence"/>
</dbReference>
<dbReference type="Proteomes" id="UP000247152">
    <property type="component" value="Unassembled WGS sequence"/>
</dbReference>
<dbReference type="EMBL" id="QHJG01000006">
    <property type="protein sequence ID" value="PWY56750.1"/>
    <property type="molecule type" value="Genomic_DNA"/>
</dbReference>
<name>A0A317U8M8_9GAMM</name>
<evidence type="ECO:0000313" key="2">
    <source>
        <dbReference type="EMBL" id="PWY56750.1"/>
    </source>
</evidence>
<dbReference type="RefSeq" id="WP_110141842.1">
    <property type="nucleotide sequence ID" value="NZ_QHJG01000006.1"/>
</dbReference>
<feature type="chain" id="PRO_5016347668" evidence="1">
    <location>
        <begin position="24"/>
        <end position="112"/>
    </location>
</feature>
<evidence type="ECO:0000313" key="3">
    <source>
        <dbReference type="EMBL" id="RUR23694.1"/>
    </source>
</evidence>
<keyword evidence="5" id="KW-1185">Reference proteome</keyword>
<proteinExistence type="predicted"/>
<dbReference type="EMBL" id="RZGX01000007">
    <property type="protein sequence ID" value="RUR23694.1"/>
    <property type="molecule type" value="Genomic_DNA"/>
</dbReference>
<dbReference type="AlphaFoldDB" id="A0A317U8M8"/>
<evidence type="ECO:0000256" key="1">
    <source>
        <dbReference type="SAM" id="SignalP"/>
    </source>
</evidence>
<comment type="caution">
    <text evidence="2">The sequence shown here is derived from an EMBL/GenBank/DDBJ whole genome shotgun (WGS) entry which is preliminary data.</text>
</comment>
<gene>
    <name evidence="2" type="ORF">DGG96_04905</name>
    <name evidence="3" type="ORF">ELY20_06710</name>
</gene>
<protein>
    <submittedName>
        <fullName evidence="2">Uncharacterized protein</fullName>
    </submittedName>
</protein>
<evidence type="ECO:0000313" key="5">
    <source>
        <dbReference type="Proteomes" id="UP000287374"/>
    </source>
</evidence>
<feature type="signal peptide" evidence="1">
    <location>
        <begin position="1"/>
        <end position="23"/>
    </location>
</feature>
<reference evidence="3 5" key="2">
    <citation type="submission" date="2018-12" db="EMBL/GenBank/DDBJ databases">
        <title>Legionella sp,whole genome shotgun sequence.</title>
        <authorList>
            <person name="Wu H."/>
        </authorList>
    </citation>
    <scope>NUCLEOTIDE SEQUENCE [LARGE SCALE GENOMIC DNA]</scope>
    <source>
        <strain evidence="5">km489</strain>
        <strain evidence="3">Km489</strain>
    </source>
</reference>